<gene>
    <name evidence="3" type="ORF">CVT23_00895</name>
</gene>
<protein>
    <submittedName>
        <fullName evidence="3">Aa3-type cytochrome c oxidase subunit IV</fullName>
    </submittedName>
</protein>
<evidence type="ECO:0000313" key="3">
    <source>
        <dbReference type="EMBL" id="PJK31712.1"/>
    </source>
</evidence>
<sequence length="36" mass="3923">MDISQHRSVYGAFTGLVKWGVIGCIVLLALMAIFLV</sequence>
<name>A0A2M9G7N2_9PROT</name>
<feature type="transmembrane region" description="Helical" evidence="1">
    <location>
        <begin position="12"/>
        <end position="35"/>
    </location>
</feature>
<dbReference type="EMBL" id="PHIG01000004">
    <property type="protein sequence ID" value="PJK31712.1"/>
    <property type="molecule type" value="Genomic_DNA"/>
</dbReference>
<dbReference type="Pfam" id="PF07835">
    <property type="entry name" value="COX4_pro_2"/>
    <property type="match status" value="1"/>
</dbReference>
<feature type="domain" description="Cytochrome c oxidase subunit IV bacterial aa3 type" evidence="2">
    <location>
        <begin position="1"/>
        <end position="35"/>
    </location>
</feature>
<evidence type="ECO:0000256" key="1">
    <source>
        <dbReference type="SAM" id="Phobius"/>
    </source>
</evidence>
<dbReference type="AlphaFoldDB" id="A0A2M9G7N2"/>
<dbReference type="Proteomes" id="UP000229498">
    <property type="component" value="Unassembled WGS sequence"/>
</dbReference>
<evidence type="ECO:0000313" key="4">
    <source>
        <dbReference type="Proteomes" id="UP000229498"/>
    </source>
</evidence>
<dbReference type="SUPFAM" id="SSF81469">
    <property type="entry name" value="Bacterial aa3 type cytochrome c oxidase subunit IV"/>
    <property type="match status" value="1"/>
</dbReference>
<dbReference type="InterPro" id="IPR012422">
    <property type="entry name" value="Cyt_c_oxidase_su4_bac-aa3"/>
</dbReference>
<keyword evidence="1" id="KW-1133">Transmembrane helix</keyword>
<keyword evidence="1" id="KW-0472">Membrane</keyword>
<reference evidence="3 4" key="1">
    <citation type="submission" date="2017-11" db="EMBL/GenBank/DDBJ databases">
        <title>Draft genome sequence of Rhizobiales bacterium SY3-13.</title>
        <authorList>
            <person name="Sun C."/>
        </authorList>
    </citation>
    <scope>NUCLEOTIDE SEQUENCE [LARGE SCALE GENOMIC DNA]</scope>
    <source>
        <strain evidence="3 4">SY3-13</strain>
    </source>
</reference>
<keyword evidence="4" id="KW-1185">Reference proteome</keyword>
<evidence type="ECO:0000259" key="2">
    <source>
        <dbReference type="Pfam" id="PF07835"/>
    </source>
</evidence>
<organism evidence="3 4">
    <name type="scientific">Minwuia thermotolerans</name>
    <dbReference type="NCBI Taxonomy" id="2056226"/>
    <lineage>
        <taxon>Bacteria</taxon>
        <taxon>Pseudomonadati</taxon>
        <taxon>Pseudomonadota</taxon>
        <taxon>Alphaproteobacteria</taxon>
        <taxon>Minwuiales</taxon>
        <taxon>Minwuiaceae</taxon>
        <taxon>Minwuia</taxon>
    </lineage>
</organism>
<accession>A0A2M9G7N2</accession>
<comment type="caution">
    <text evidence="3">The sequence shown here is derived from an EMBL/GenBank/DDBJ whole genome shotgun (WGS) entry which is preliminary data.</text>
</comment>
<dbReference type="Gene3D" id="1.20.5.160">
    <property type="entry name" value="Bacterial aa3 type cytochrome c oxidase subunit IV"/>
    <property type="match status" value="1"/>
</dbReference>
<dbReference type="InterPro" id="IPR036596">
    <property type="entry name" value="Cyt-C_aa3_sf"/>
</dbReference>
<keyword evidence="1" id="KW-0812">Transmembrane</keyword>
<proteinExistence type="predicted"/>